<evidence type="ECO:0000256" key="1">
    <source>
        <dbReference type="SAM" id="MobiDB-lite"/>
    </source>
</evidence>
<dbReference type="AlphaFoldDB" id="A0AAE1NJT4"/>
<dbReference type="EMBL" id="JAWZYT010005465">
    <property type="protein sequence ID" value="KAK4290485.1"/>
    <property type="molecule type" value="Genomic_DNA"/>
</dbReference>
<dbReference type="Proteomes" id="UP001292094">
    <property type="component" value="Unassembled WGS sequence"/>
</dbReference>
<evidence type="ECO:0008006" key="4">
    <source>
        <dbReference type="Google" id="ProtNLM"/>
    </source>
</evidence>
<accession>A0AAE1NJT4</accession>
<keyword evidence="3" id="KW-1185">Reference proteome</keyword>
<sequence length="118" mass="13406">MDARSLWEARYVLKERKTVKTTFQGRVYNFLERPTGWKCFLYHFSVSLQPPHFTSLQPPTSSLTNLPTSPLTNLPPLLTSTLFNLPTSLLTNLPTSHQPPHLSSTSQPLTSPSKHYKL</sequence>
<evidence type="ECO:0000313" key="3">
    <source>
        <dbReference type="Proteomes" id="UP001292094"/>
    </source>
</evidence>
<name>A0AAE1NJT4_9EUCA</name>
<feature type="region of interest" description="Disordered" evidence="1">
    <location>
        <begin position="91"/>
        <end position="118"/>
    </location>
</feature>
<reference evidence="2" key="1">
    <citation type="submission" date="2023-11" db="EMBL/GenBank/DDBJ databases">
        <title>Genome assemblies of two species of porcelain crab, Petrolisthes cinctipes and Petrolisthes manimaculis (Anomura: Porcellanidae).</title>
        <authorList>
            <person name="Angst P."/>
        </authorList>
    </citation>
    <scope>NUCLEOTIDE SEQUENCE</scope>
    <source>
        <strain evidence="2">PB745_02</strain>
        <tissue evidence="2">Gill</tissue>
    </source>
</reference>
<comment type="caution">
    <text evidence="2">The sequence shown here is derived from an EMBL/GenBank/DDBJ whole genome shotgun (WGS) entry which is preliminary data.</text>
</comment>
<organism evidence="2 3">
    <name type="scientific">Petrolisthes manimaculis</name>
    <dbReference type="NCBI Taxonomy" id="1843537"/>
    <lineage>
        <taxon>Eukaryota</taxon>
        <taxon>Metazoa</taxon>
        <taxon>Ecdysozoa</taxon>
        <taxon>Arthropoda</taxon>
        <taxon>Crustacea</taxon>
        <taxon>Multicrustacea</taxon>
        <taxon>Malacostraca</taxon>
        <taxon>Eumalacostraca</taxon>
        <taxon>Eucarida</taxon>
        <taxon>Decapoda</taxon>
        <taxon>Pleocyemata</taxon>
        <taxon>Anomura</taxon>
        <taxon>Galatheoidea</taxon>
        <taxon>Porcellanidae</taxon>
        <taxon>Petrolisthes</taxon>
    </lineage>
</organism>
<gene>
    <name evidence="2" type="ORF">Pmani_036614</name>
</gene>
<proteinExistence type="predicted"/>
<evidence type="ECO:0000313" key="2">
    <source>
        <dbReference type="EMBL" id="KAK4290485.1"/>
    </source>
</evidence>
<protein>
    <recommendedName>
        <fullName evidence="4">Potassium voltage-gated channel subfamily KQT member 1</fullName>
    </recommendedName>
</protein>